<sequence length="209" mass="23247">MFQVHLSRDISTLEGDVDDSAPHEYSPTSCFPGQAYNQPISHTSDKLTCIYRYHSALQLLSYCFSFVLPAPWARQPPKRQPSPDARRSTSPSPSYLELLSSVFKPMKSTTIQLSVLAQVPMRERSTESAFATSQLHTLILVGTTQSTLRSVYNSSVGMASFKPWVVEVKTLALALLTSHTPSPKVSHLPPPMEVTIREPKLFQQISRGL</sequence>
<accession>A0AAI9TN31</accession>
<reference evidence="1" key="1">
    <citation type="submission" date="2015-06" db="EMBL/GenBank/DDBJ databases">
        <authorList>
            <person name="Nguyen H."/>
        </authorList>
    </citation>
    <scope>NUCLEOTIDE SEQUENCE</scope>
    <source>
        <strain evidence="1">DAOM 180753</strain>
    </source>
</reference>
<keyword evidence="2" id="KW-1185">Reference proteome</keyword>
<dbReference type="AlphaFoldDB" id="A0AAI9TN31"/>
<gene>
    <name evidence="1" type="ORF">VN97_g3172</name>
</gene>
<evidence type="ECO:0000313" key="2">
    <source>
        <dbReference type="Proteomes" id="UP001227192"/>
    </source>
</evidence>
<protein>
    <submittedName>
        <fullName evidence="1">Uncharacterized protein</fullName>
    </submittedName>
</protein>
<dbReference type="Proteomes" id="UP001227192">
    <property type="component" value="Unassembled WGS sequence"/>
</dbReference>
<reference evidence="1" key="2">
    <citation type="journal article" date="2016" name="Fungal Biol.">
        <title>Ochratoxin A production by Penicillium thymicola.</title>
        <authorList>
            <person name="Nguyen H.D.T."/>
            <person name="McMullin D.R."/>
            <person name="Ponomareva E."/>
            <person name="Riley R."/>
            <person name="Pomraning K.R."/>
            <person name="Baker S.E."/>
            <person name="Seifert K.A."/>
        </authorList>
    </citation>
    <scope>NUCLEOTIDE SEQUENCE</scope>
    <source>
        <strain evidence="1">DAOM 180753</strain>
    </source>
</reference>
<organism evidence="1 2">
    <name type="scientific">Penicillium thymicola</name>
    <dbReference type="NCBI Taxonomy" id="293382"/>
    <lineage>
        <taxon>Eukaryota</taxon>
        <taxon>Fungi</taxon>
        <taxon>Dikarya</taxon>
        <taxon>Ascomycota</taxon>
        <taxon>Pezizomycotina</taxon>
        <taxon>Eurotiomycetes</taxon>
        <taxon>Eurotiomycetidae</taxon>
        <taxon>Eurotiales</taxon>
        <taxon>Aspergillaceae</taxon>
        <taxon>Penicillium</taxon>
    </lineage>
</organism>
<comment type="caution">
    <text evidence="1">The sequence shown here is derived from an EMBL/GenBank/DDBJ whole genome shotgun (WGS) entry which is preliminary data.</text>
</comment>
<evidence type="ECO:0000313" key="1">
    <source>
        <dbReference type="EMBL" id="KAJ9490086.1"/>
    </source>
</evidence>
<name>A0AAI9TN31_PENTH</name>
<proteinExistence type="predicted"/>
<dbReference type="EMBL" id="LACB01000066">
    <property type="protein sequence ID" value="KAJ9490086.1"/>
    <property type="molecule type" value="Genomic_DNA"/>
</dbReference>